<feature type="transmembrane region" description="Helical" evidence="1">
    <location>
        <begin position="136"/>
        <end position="157"/>
    </location>
</feature>
<feature type="transmembrane region" description="Helical" evidence="1">
    <location>
        <begin position="36"/>
        <end position="55"/>
    </location>
</feature>
<evidence type="ECO:0000313" key="3">
    <source>
        <dbReference type="Proteomes" id="UP000198379"/>
    </source>
</evidence>
<dbReference type="RefSeq" id="WP_089369983.1">
    <property type="nucleotide sequence ID" value="NZ_BMEP01000002.1"/>
</dbReference>
<sequence>MNILQEVKKGKELEYRKWESHVSRSKDNAFYAVKRMDLLIISICGAGIYLIFQTFKEINTTELNPDNLWAIKLSGIIFLLAISINFISQLTGKESNKNEVKYSSMVLKELEGKKINEEEKNNVDCLASSYNKATRILNISAIVLMFIGLILITYFNYHLLS</sequence>
<evidence type="ECO:0000313" key="2">
    <source>
        <dbReference type="EMBL" id="SNR41102.1"/>
    </source>
</evidence>
<evidence type="ECO:0000256" key="1">
    <source>
        <dbReference type="SAM" id="Phobius"/>
    </source>
</evidence>
<protein>
    <submittedName>
        <fullName evidence="2">Uncharacterized protein</fullName>
    </submittedName>
</protein>
<feature type="transmembrane region" description="Helical" evidence="1">
    <location>
        <begin position="67"/>
        <end position="87"/>
    </location>
</feature>
<dbReference type="OrthoDB" id="1365019at2"/>
<keyword evidence="1" id="KW-0812">Transmembrane</keyword>
<reference evidence="2 3" key="1">
    <citation type="submission" date="2017-06" db="EMBL/GenBank/DDBJ databases">
        <authorList>
            <person name="Kim H.J."/>
            <person name="Triplett B.A."/>
        </authorList>
    </citation>
    <scope>NUCLEOTIDE SEQUENCE [LARGE SCALE GENOMIC DNA]</scope>
    <source>
        <strain evidence="2 3">DSM 25597</strain>
    </source>
</reference>
<name>A0A238W3I0_9FLAO</name>
<dbReference type="AlphaFoldDB" id="A0A238W3I0"/>
<keyword evidence="1" id="KW-0472">Membrane</keyword>
<keyword evidence="1" id="KW-1133">Transmembrane helix</keyword>
<proteinExistence type="predicted"/>
<dbReference type="Proteomes" id="UP000198379">
    <property type="component" value="Unassembled WGS sequence"/>
</dbReference>
<keyword evidence="3" id="KW-1185">Reference proteome</keyword>
<accession>A0A238W3I0</accession>
<dbReference type="EMBL" id="FZNY01000001">
    <property type="protein sequence ID" value="SNR41102.1"/>
    <property type="molecule type" value="Genomic_DNA"/>
</dbReference>
<organism evidence="2 3">
    <name type="scientific">Dokdonia pacifica</name>
    <dbReference type="NCBI Taxonomy" id="1627892"/>
    <lineage>
        <taxon>Bacteria</taxon>
        <taxon>Pseudomonadati</taxon>
        <taxon>Bacteroidota</taxon>
        <taxon>Flavobacteriia</taxon>
        <taxon>Flavobacteriales</taxon>
        <taxon>Flavobacteriaceae</taxon>
        <taxon>Dokdonia</taxon>
    </lineage>
</organism>
<gene>
    <name evidence="2" type="ORF">SAMN06265376_101657</name>
</gene>